<dbReference type="RefSeq" id="WP_134102096.1">
    <property type="nucleotide sequence ID" value="NZ_SODP01000001.1"/>
</dbReference>
<feature type="domain" description="NAD-dependent epimerase/dehydratase" evidence="1">
    <location>
        <begin position="3"/>
        <end position="216"/>
    </location>
</feature>
<comment type="caution">
    <text evidence="2">The sequence shown here is derived from an EMBL/GenBank/DDBJ whole genome shotgun (WGS) entry which is preliminary data.</text>
</comment>
<evidence type="ECO:0000313" key="2">
    <source>
        <dbReference type="EMBL" id="TDW77471.1"/>
    </source>
</evidence>
<name>A0A4R8CMZ8_9ACTN</name>
<evidence type="ECO:0000313" key="3">
    <source>
        <dbReference type="Proteomes" id="UP000295146"/>
    </source>
</evidence>
<dbReference type="Proteomes" id="UP000295146">
    <property type="component" value="Unassembled WGS sequence"/>
</dbReference>
<dbReference type="Gene3D" id="3.40.50.720">
    <property type="entry name" value="NAD(P)-binding Rossmann-like Domain"/>
    <property type="match status" value="1"/>
</dbReference>
<protein>
    <submittedName>
        <fullName evidence="2">Nucleoside-diphosphate-sugar epimerase</fullName>
    </submittedName>
</protein>
<dbReference type="InterPro" id="IPR001509">
    <property type="entry name" value="Epimerase_deHydtase"/>
</dbReference>
<dbReference type="InterPro" id="IPR036291">
    <property type="entry name" value="NAD(P)-bd_dom_sf"/>
</dbReference>
<dbReference type="Pfam" id="PF01370">
    <property type="entry name" value="Epimerase"/>
    <property type="match status" value="1"/>
</dbReference>
<dbReference type="EMBL" id="SODP01000001">
    <property type="protein sequence ID" value="TDW77471.1"/>
    <property type="molecule type" value="Genomic_DNA"/>
</dbReference>
<dbReference type="GO" id="GO:0005737">
    <property type="term" value="C:cytoplasm"/>
    <property type="evidence" value="ECO:0007669"/>
    <property type="project" value="TreeGrafter"/>
</dbReference>
<dbReference type="PANTHER" id="PTHR48079">
    <property type="entry name" value="PROTEIN YEEZ"/>
    <property type="match status" value="1"/>
</dbReference>
<dbReference type="PANTHER" id="PTHR48079:SF6">
    <property type="entry name" value="NAD(P)-BINDING DOMAIN-CONTAINING PROTEIN-RELATED"/>
    <property type="match status" value="1"/>
</dbReference>
<evidence type="ECO:0000259" key="1">
    <source>
        <dbReference type="Pfam" id="PF01370"/>
    </source>
</evidence>
<accession>A0A4R8CMZ8</accession>
<proteinExistence type="predicted"/>
<sequence>MRVFITGASGHVGSAVVPELLHNGHSVLGLVRSDESAKRLTSWGAEVVRGDLDDLDRLQAAAAAADGVVHLAFRHDAMQAGDLAAAAASDLAALQAIGDALAGTDKPLVSTSGTGMLAGIVKDRIGTEDDFDPSGGYRIDAENFVVELAAKGVRSSIVRLPQITHSRLDHHGFAPSLIAFARQNGFSAYVGDGANRWPSVHTLDAATLYRLALESAPAGTRLHAVQDEGIEFRTIAEAIGTGLDLPTRAVTAEDAPQYLGFLAHFATMNTPTSSARTRELLSWQPTHPDLLADLAEGFYFEA</sequence>
<dbReference type="GO" id="GO:0004029">
    <property type="term" value="F:aldehyde dehydrogenase (NAD+) activity"/>
    <property type="evidence" value="ECO:0007669"/>
    <property type="project" value="TreeGrafter"/>
</dbReference>
<dbReference type="SUPFAM" id="SSF51735">
    <property type="entry name" value="NAD(P)-binding Rossmann-fold domains"/>
    <property type="match status" value="1"/>
</dbReference>
<reference evidence="2 3" key="1">
    <citation type="submission" date="2019-03" db="EMBL/GenBank/DDBJ databases">
        <title>Genomic Encyclopedia of Type Strains, Phase III (KMG-III): the genomes of soil and plant-associated and newly described type strains.</title>
        <authorList>
            <person name="Whitman W."/>
        </authorList>
    </citation>
    <scope>NUCLEOTIDE SEQUENCE [LARGE SCALE GENOMIC DNA]</scope>
    <source>
        <strain evidence="2 3">VKM Ac-2573</strain>
    </source>
</reference>
<dbReference type="OrthoDB" id="9787292at2"/>
<dbReference type="CDD" id="cd05262">
    <property type="entry name" value="SDR_a7"/>
    <property type="match status" value="1"/>
</dbReference>
<dbReference type="InterPro" id="IPR051783">
    <property type="entry name" value="NAD(P)-dependent_oxidoreduct"/>
</dbReference>
<dbReference type="AlphaFoldDB" id="A0A4R8CMZ8"/>
<keyword evidence="3" id="KW-1185">Reference proteome</keyword>
<gene>
    <name evidence="2" type="ORF">EV653_2640</name>
</gene>
<organism evidence="2 3">
    <name type="scientific">Kribbella pratensis</name>
    <dbReference type="NCBI Taxonomy" id="2512112"/>
    <lineage>
        <taxon>Bacteria</taxon>
        <taxon>Bacillati</taxon>
        <taxon>Actinomycetota</taxon>
        <taxon>Actinomycetes</taxon>
        <taxon>Propionibacteriales</taxon>
        <taxon>Kribbellaceae</taxon>
        <taxon>Kribbella</taxon>
    </lineage>
</organism>